<evidence type="ECO:0000313" key="2">
    <source>
        <dbReference type="Proteomes" id="UP000467840"/>
    </source>
</evidence>
<dbReference type="EMBL" id="JAAGAX010000009">
    <property type="protein sequence ID" value="KAF2302958.1"/>
    <property type="molecule type" value="Genomic_DNA"/>
</dbReference>
<dbReference type="AlphaFoldDB" id="A0A6A6LRT1"/>
<evidence type="ECO:0000313" key="1">
    <source>
        <dbReference type="EMBL" id="KAF2302958.1"/>
    </source>
</evidence>
<proteinExistence type="predicted"/>
<sequence>MVDGSNQDMQLHNSEAVQVMKVAIWCLQSDYKRRPSMSDVVKVLKGNLDVEADLDYTLHNPTTIAATIREAEQGTTTLILPSFLSGPSIALEVIWLSSLAFIAVTDNS</sequence>
<accession>A0A6A6LRT1</accession>
<comment type="caution">
    <text evidence="1">The sequence shown here is derived from an EMBL/GenBank/DDBJ whole genome shotgun (WGS) entry which is preliminary data.</text>
</comment>
<gene>
    <name evidence="1" type="ORF">GH714_011892</name>
</gene>
<protein>
    <recommendedName>
        <fullName evidence="3">Serine-threonine/tyrosine-protein kinase catalytic domain-containing protein</fullName>
    </recommendedName>
</protein>
<dbReference type="Proteomes" id="UP000467840">
    <property type="component" value="Chromosome 16"/>
</dbReference>
<name>A0A6A6LRT1_HEVBR</name>
<reference evidence="1 2" key="1">
    <citation type="journal article" date="2020" name="Mol. Plant">
        <title>The Chromosome-Based Rubber Tree Genome Provides New Insights into Spurge Genome Evolution and Rubber Biosynthesis.</title>
        <authorList>
            <person name="Liu J."/>
            <person name="Shi C."/>
            <person name="Shi C.C."/>
            <person name="Li W."/>
            <person name="Zhang Q.J."/>
            <person name="Zhang Y."/>
            <person name="Li K."/>
            <person name="Lu H.F."/>
            <person name="Shi C."/>
            <person name="Zhu S.T."/>
            <person name="Xiao Z.Y."/>
            <person name="Nan H."/>
            <person name="Yue Y."/>
            <person name="Zhu X.G."/>
            <person name="Wu Y."/>
            <person name="Hong X.N."/>
            <person name="Fan G.Y."/>
            <person name="Tong Y."/>
            <person name="Zhang D."/>
            <person name="Mao C.L."/>
            <person name="Liu Y.L."/>
            <person name="Hao S.J."/>
            <person name="Liu W.Q."/>
            <person name="Lv M.Q."/>
            <person name="Zhang H.B."/>
            <person name="Liu Y."/>
            <person name="Hu-Tang G.R."/>
            <person name="Wang J.P."/>
            <person name="Wang J.H."/>
            <person name="Sun Y.H."/>
            <person name="Ni S.B."/>
            <person name="Chen W.B."/>
            <person name="Zhang X.C."/>
            <person name="Jiao Y.N."/>
            <person name="Eichler E.E."/>
            <person name="Li G.H."/>
            <person name="Liu X."/>
            <person name="Gao L.Z."/>
        </authorList>
    </citation>
    <scope>NUCLEOTIDE SEQUENCE [LARGE SCALE GENOMIC DNA]</scope>
    <source>
        <strain evidence="2">cv. GT1</strain>
        <tissue evidence="1">Leaf</tissue>
    </source>
</reference>
<organism evidence="1 2">
    <name type="scientific">Hevea brasiliensis</name>
    <name type="common">Para rubber tree</name>
    <name type="synonym">Siphonia brasiliensis</name>
    <dbReference type="NCBI Taxonomy" id="3981"/>
    <lineage>
        <taxon>Eukaryota</taxon>
        <taxon>Viridiplantae</taxon>
        <taxon>Streptophyta</taxon>
        <taxon>Embryophyta</taxon>
        <taxon>Tracheophyta</taxon>
        <taxon>Spermatophyta</taxon>
        <taxon>Magnoliopsida</taxon>
        <taxon>eudicotyledons</taxon>
        <taxon>Gunneridae</taxon>
        <taxon>Pentapetalae</taxon>
        <taxon>rosids</taxon>
        <taxon>fabids</taxon>
        <taxon>Malpighiales</taxon>
        <taxon>Euphorbiaceae</taxon>
        <taxon>Crotonoideae</taxon>
        <taxon>Micrandreae</taxon>
        <taxon>Hevea</taxon>
    </lineage>
</organism>
<evidence type="ECO:0008006" key="3">
    <source>
        <dbReference type="Google" id="ProtNLM"/>
    </source>
</evidence>
<keyword evidence="2" id="KW-1185">Reference proteome</keyword>
<dbReference type="Gene3D" id="1.10.510.10">
    <property type="entry name" value="Transferase(Phosphotransferase) domain 1"/>
    <property type="match status" value="1"/>
</dbReference>